<comment type="caution">
    <text evidence="1">The sequence shown here is derived from an EMBL/GenBank/DDBJ whole genome shotgun (WGS) entry which is preliminary data.</text>
</comment>
<organism evidence="1 2">
    <name type="scientific">Manihot esculenta</name>
    <name type="common">Cassava</name>
    <name type="synonym">Jatropha manihot</name>
    <dbReference type="NCBI Taxonomy" id="3983"/>
    <lineage>
        <taxon>Eukaryota</taxon>
        <taxon>Viridiplantae</taxon>
        <taxon>Streptophyta</taxon>
        <taxon>Embryophyta</taxon>
        <taxon>Tracheophyta</taxon>
        <taxon>Spermatophyta</taxon>
        <taxon>Magnoliopsida</taxon>
        <taxon>eudicotyledons</taxon>
        <taxon>Gunneridae</taxon>
        <taxon>Pentapetalae</taxon>
        <taxon>rosids</taxon>
        <taxon>fabids</taxon>
        <taxon>Malpighiales</taxon>
        <taxon>Euphorbiaceae</taxon>
        <taxon>Crotonoideae</taxon>
        <taxon>Manihoteae</taxon>
        <taxon>Manihot</taxon>
    </lineage>
</organism>
<evidence type="ECO:0000313" key="1">
    <source>
        <dbReference type="EMBL" id="KAG8663704.1"/>
    </source>
</evidence>
<accession>A0ACB7IHH8</accession>
<reference evidence="2" key="1">
    <citation type="journal article" date="2016" name="Nat. Biotechnol.">
        <title>Sequencing wild and cultivated cassava and related species reveals extensive interspecific hybridization and genetic diversity.</title>
        <authorList>
            <person name="Bredeson J.V."/>
            <person name="Lyons J.B."/>
            <person name="Prochnik S.E."/>
            <person name="Wu G.A."/>
            <person name="Ha C.M."/>
            <person name="Edsinger-Gonzales E."/>
            <person name="Grimwood J."/>
            <person name="Schmutz J."/>
            <person name="Rabbi I.Y."/>
            <person name="Egesi C."/>
            <person name="Nauluvula P."/>
            <person name="Lebot V."/>
            <person name="Ndunguru J."/>
            <person name="Mkamilo G."/>
            <person name="Bart R.S."/>
            <person name="Setter T.L."/>
            <person name="Gleadow R.M."/>
            <person name="Kulakow P."/>
            <person name="Ferguson M.E."/>
            <person name="Rounsley S."/>
            <person name="Rokhsar D.S."/>
        </authorList>
    </citation>
    <scope>NUCLEOTIDE SEQUENCE [LARGE SCALE GENOMIC DNA]</scope>
    <source>
        <strain evidence="2">cv. AM560-2</strain>
    </source>
</reference>
<name>A0ACB7IHH8_MANES</name>
<dbReference type="Proteomes" id="UP000091857">
    <property type="component" value="Chromosome 1"/>
</dbReference>
<proteinExistence type="predicted"/>
<gene>
    <name evidence="1" type="ORF">MANES_01G243800v8</name>
</gene>
<dbReference type="EMBL" id="CM004387">
    <property type="protein sequence ID" value="KAG8663704.1"/>
    <property type="molecule type" value="Genomic_DNA"/>
</dbReference>
<sequence length="498" mass="54672">MGKEGSNKSEWGINIPDDTSEILVPESRPLGQRVWLGVRGLLGGIILKIWKFLEKAWNIGVAEPKKVIHGVKVGAALSLVSLFYYIRPLYEGAGGNAMWAVMTVVVVLEYTVGATLYKCINRATATFLAGSLGLGVHWVASQTGEKLEPVILGISLFIFASAATFSRFIPSVKARFDYGALIFILTFTLVSVSGYRVDELFDFAHQRLSTIVIGASLCILISLLFCPVWAGTELHNLTHSNLEKLSDSLDGISGCFGRYFTSNGDEDFSFKVEEYKCVLNSKATEESMANFARWEPSHGRFNFRHPWKQYLEVGASLRSCANCIQTLNGFMNSEIQAPEYLKKHLSSPCTKLSFYASKVLKELTNTVKTMTKPSNTDLSTGFGDMRHAAQELQNALKSLANYVPATAPAPTSGAVAKAEPTTKTSPPPVMEVLPLVTLISLLIETARKVEDIVDSINELARLAEFKPVTSKRVNQNEPNNKLTSSIPDRQTTKNPTEA</sequence>
<protein>
    <submittedName>
        <fullName evidence="1">Uncharacterized protein</fullName>
    </submittedName>
</protein>
<evidence type="ECO:0000313" key="2">
    <source>
        <dbReference type="Proteomes" id="UP000091857"/>
    </source>
</evidence>
<keyword evidence="2" id="KW-1185">Reference proteome</keyword>